<dbReference type="AlphaFoldDB" id="A0A1I7YPQ7"/>
<keyword evidence="2" id="KW-1185">Reference proteome</keyword>
<organism evidence="2 3">
    <name type="scientific">Steinernema glaseri</name>
    <dbReference type="NCBI Taxonomy" id="37863"/>
    <lineage>
        <taxon>Eukaryota</taxon>
        <taxon>Metazoa</taxon>
        <taxon>Ecdysozoa</taxon>
        <taxon>Nematoda</taxon>
        <taxon>Chromadorea</taxon>
        <taxon>Rhabditida</taxon>
        <taxon>Tylenchina</taxon>
        <taxon>Panagrolaimomorpha</taxon>
        <taxon>Strongyloidoidea</taxon>
        <taxon>Steinernematidae</taxon>
        <taxon>Steinernema</taxon>
    </lineage>
</organism>
<dbReference type="WBParaSite" id="L893_g1856.t1">
    <property type="protein sequence ID" value="L893_g1856.t1"/>
    <property type="gene ID" value="L893_g1856"/>
</dbReference>
<name>A0A1I7YPQ7_9BILA</name>
<proteinExistence type="predicted"/>
<sequence>MFTSSSPFPEDLFYRGKAPSTSVAQYQLVNPGGFPAGAAEDPLCGASRVLQWTATSTPKASTPRRRPMCPLKSLTAARSRL</sequence>
<reference evidence="3" key="1">
    <citation type="submission" date="2016-11" db="UniProtKB">
        <authorList>
            <consortium name="WormBaseParasite"/>
        </authorList>
    </citation>
    <scope>IDENTIFICATION</scope>
</reference>
<protein>
    <submittedName>
        <fullName evidence="3">Uncharacterized protein</fullName>
    </submittedName>
</protein>
<accession>A0A1I7YPQ7</accession>
<evidence type="ECO:0000313" key="3">
    <source>
        <dbReference type="WBParaSite" id="L893_g1856.t1"/>
    </source>
</evidence>
<evidence type="ECO:0000313" key="2">
    <source>
        <dbReference type="Proteomes" id="UP000095287"/>
    </source>
</evidence>
<evidence type="ECO:0000256" key="1">
    <source>
        <dbReference type="SAM" id="MobiDB-lite"/>
    </source>
</evidence>
<feature type="region of interest" description="Disordered" evidence="1">
    <location>
        <begin position="55"/>
        <end position="81"/>
    </location>
</feature>
<dbReference type="Proteomes" id="UP000095287">
    <property type="component" value="Unplaced"/>
</dbReference>